<dbReference type="EMBL" id="CAFBMX010000002">
    <property type="protein sequence ID" value="CAB4921041.1"/>
    <property type="molecule type" value="Genomic_DNA"/>
</dbReference>
<reference evidence="1" key="1">
    <citation type="submission" date="2020-05" db="EMBL/GenBank/DDBJ databases">
        <authorList>
            <person name="Chiriac C."/>
            <person name="Salcher M."/>
            <person name="Ghai R."/>
            <person name="Kavagutti S V."/>
        </authorList>
    </citation>
    <scope>NUCLEOTIDE SEQUENCE</scope>
</reference>
<dbReference type="AlphaFoldDB" id="A0A6J7HJ51"/>
<organism evidence="1">
    <name type="scientific">freshwater metagenome</name>
    <dbReference type="NCBI Taxonomy" id="449393"/>
    <lineage>
        <taxon>unclassified sequences</taxon>
        <taxon>metagenomes</taxon>
        <taxon>ecological metagenomes</taxon>
    </lineage>
</organism>
<sequence length="213" mass="21940">MEAKDAAAQKAPSKITVANIITDGDKGTATVTFVGGDQGGATGPVTVVKENREWRIDDLSTELLRSEYENGLKNETAIAAPVRDCIIAKGRALGDEDFRNLGYGSMGDDKAALAQLEAIVTGCQEEVAAGGTQPSGDSATVEAIRTKIETQIAASLKGSGATAAQITCVQNGVRKAITDEDIAALIAKEGKVTQLPASIVAEMKTSITACLTG</sequence>
<name>A0A6J7HJ51_9ZZZZ</name>
<protein>
    <submittedName>
        <fullName evidence="1">Unannotated protein</fullName>
    </submittedName>
</protein>
<proteinExistence type="predicted"/>
<accession>A0A6J7HJ51</accession>
<gene>
    <name evidence="1" type="ORF">UFOPK3674_00554</name>
</gene>
<evidence type="ECO:0000313" key="1">
    <source>
        <dbReference type="EMBL" id="CAB4921041.1"/>
    </source>
</evidence>